<sequence>MSIKLSNDAPLPRVCLITRSDPAQEYGYNLHAEKGKPLFIGTVNIDSAANRSGLRPGDRVLVVNGHCIIDENHKKVVQRIKENPLQCELIVISEEDLAWYEKNNTPVTLALPNVVCSSQQKERSRDASLFHLSSEEEQHHCLQDNSLATSEAIRLHFPTEVKQSYNISSTGSIQPMTNIPKPRLCRLRKRDPTEEFGFNLHAEKNRGHFVGAVDKNGIGERAGLQMGQRIVGVNGQLIYPSTAHKEVVSLIKTNPLRTELLVASEEVDQWYTENHMEYSFGRVDLYNFENGSSPMNEVKVFGKQSIHSNVSSLKFGSE</sequence>
<reference evidence="5 6" key="1">
    <citation type="submission" date="2018-08" db="EMBL/GenBank/DDBJ databases">
        <authorList>
            <person name="Laetsch R D."/>
            <person name="Stevens L."/>
            <person name="Kumar S."/>
            <person name="Blaxter L. M."/>
        </authorList>
    </citation>
    <scope>NUCLEOTIDE SEQUENCE [LARGE SCALE GENOMIC DNA]</scope>
</reference>
<dbReference type="InterPro" id="IPR051067">
    <property type="entry name" value="NHER"/>
</dbReference>
<name>A0A3P6UJZ5_LITSI</name>
<dbReference type="EMBL" id="UYRX01000210">
    <property type="protein sequence ID" value="VDK77581.1"/>
    <property type="molecule type" value="Genomic_DNA"/>
</dbReference>
<dbReference type="PANTHER" id="PTHR14191">
    <property type="entry name" value="PDZ DOMAIN CONTAINING PROTEIN"/>
    <property type="match status" value="1"/>
</dbReference>
<dbReference type="CDD" id="cd06768">
    <property type="entry name" value="PDZ_NHERF-like"/>
    <property type="match status" value="2"/>
</dbReference>
<dbReference type="SMART" id="SM00228">
    <property type="entry name" value="PDZ"/>
    <property type="match status" value="2"/>
</dbReference>
<dbReference type="PROSITE" id="PS50106">
    <property type="entry name" value="PDZ"/>
    <property type="match status" value="2"/>
</dbReference>
<dbReference type="GO" id="GO:0016324">
    <property type="term" value="C:apical plasma membrane"/>
    <property type="evidence" value="ECO:0007669"/>
    <property type="project" value="TreeGrafter"/>
</dbReference>
<accession>A0A3P6UJZ5</accession>
<evidence type="ECO:0000313" key="5">
    <source>
        <dbReference type="EMBL" id="VDK77581.1"/>
    </source>
</evidence>
<dbReference type="Pfam" id="PF00595">
    <property type="entry name" value="PDZ"/>
    <property type="match status" value="1"/>
</dbReference>
<keyword evidence="2" id="KW-0472">Membrane</keyword>
<organism evidence="5 6">
    <name type="scientific">Litomosoides sigmodontis</name>
    <name type="common">Filarial nematode worm</name>
    <dbReference type="NCBI Taxonomy" id="42156"/>
    <lineage>
        <taxon>Eukaryota</taxon>
        <taxon>Metazoa</taxon>
        <taxon>Ecdysozoa</taxon>
        <taxon>Nematoda</taxon>
        <taxon>Chromadorea</taxon>
        <taxon>Rhabditida</taxon>
        <taxon>Spirurina</taxon>
        <taxon>Spiruromorpha</taxon>
        <taxon>Filarioidea</taxon>
        <taxon>Onchocercidae</taxon>
        <taxon>Litomosoides</taxon>
    </lineage>
</organism>
<keyword evidence="3" id="KW-0677">Repeat</keyword>
<evidence type="ECO:0000256" key="3">
    <source>
        <dbReference type="ARBA" id="ARBA00022737"/>
    </source>
</evidence>
<dbReference type="Proteomes" id="UP000277928">
    <property type="component" value="Unassembled WGS sequence"/>
</dbReference>
<evidence type="ECO:0000313" key="6">
    <source>
        <dbReference type="Proteomes" id="UP000277928"/>
    </source>
</evidence>
<proteinExistence type="predicted"/>
<gene>
    <name evidence="5" type="ORF">NLS_LOCUS3721</name>
</gene>
<dbReference type="PANTHER" id="PTHR14191:SF3">
    <property type="entry name" value="NA(+)_H(+) EXCHANGE REGULATORY COFACTOR-LIKE PROTEIN NRFL-1"/>
    <property type="match status" value="1"/>
</dbReference>
<dbReference type="InterPro" id="IPR001478">
    <property type="entry name" value="PDZ"/>
</dbReference>
<feature type="domain" description="PDZ" evidence="4">
    <location>
        <begin position="13"/>
        <end position="95"/>
    </location>
</feature>
<dbReference type="STRING" id="42156.A0A3P6UJZ5"/>
<comment type="subcellular location">
    <subcellularLocation>
        <location evidence="1">Cell membrane</location>
    </subcellularLocation>
</comment>
<dbReference type="SUPFAM" id="SSF50156">
    <property type="entry name" value="PDZ domain-like"/>
    <property type="match status" value="2"/>
</dbReference>
<evidence type="ECO:0000256" key="1">
    <source>
        <dbReference type="ARBA" id="ARBA00004236"/>
    </source>
</evidence>
<dbReference type="InterPro" id="IPR041489">
    <property type="entry name" value="PDZ_6"/>
</dbReference>
<dbReference type="Gene3D" id="2.30.42.10">
    <property type="match status" value="2"/>
</dbReference>
<keyword evidence="2" id="KW-1003">Cell membrane</keyword>
<dbReference type="GO" id="GO:0072659">
    <property type="term" value="P:protein localization to plasma membrane"/>
    <property type="evidence" value="ECO:0007669"/>
    <property type="project" value="TreeGrafter"/>
</dbReference>
<keyword evidence="6" id="KW-1185">Reference proteome</keyword>
<feature type="domain" description="PDZ" evidence="4">
    <location>
        <begin position="184"/>
        <end position="266"/>
    </location>
</feature>
<dbReference type="InterPro" id="IPR036034">
    <property type="entry name" value="PDZ_sf"/>
</dbReference>
<dbReference type="AlphaFoldDB" id="A0A3P6UJZ5"/>
<evidence type="ECO:0000259" key="4">
    <source>
        <dbReference type="PROSITE" id="PS50106"/>
    </source>
</evidence>
<dbReference type="OMA" id="KHNMKCL"/>
<dbReference type="Pfam" id="PF17820">
    <property type="entry name" value="PDZ_6"/>
    <property type="match status" value="1"/>
</dbReference>
<evidence type="ECO:0000256" key="2">
    <source>
        <dbReference type="ARBA" id="ARBA00022475"/>
    </source>
</evidence>
<dbReference type="GO" id="GO:0043495">
    <property type="term" value="F:protein-membrane adaptor activity"/>
    <property type="evidence" value="ECO:0007669"/>
    <property type="project" value="TreeGrafter"/>
</dbReference>
<protein>
    <recommendedName>
        <fullName evidence="4">PDZ domain-containing protein</fullName>
    </recommendedName>
</protein>
<dbReference type="OrthoDB" id="10007415at2759"/>